<evidence type="ECO:0000256" key="3">
    <source>
        <dbReference type="ARBA" id="ARBA00023212"/>
    </source>
</evidence>
<feature type="region of interest" description="Disordered" evidence="4">
    <location>
        <begin position="172"/>
        <end position="197"/>
    </location>
</feature>
<keyword evidence="2" id="KW-0963">Cytoplasm</keyword>
<accession>A0A835YIG5</accession>
<feature type="domain" description="CEP76/DRC7 peptidase-like" evidence="5">
    <location>
        <begin position="205"/>
        <end position="276"/>
    </location>
</feature>
<evidence type="ECO:0000256" key="2">
    <source>
        <dbReference type="ARBA" id="ARBA00022490"/>
    </source>
</evidence>
<dbReference type="InterPro" id="IPR056292">
    <property type="entry name" value="DRC7_C"/>
</dbReference>
<gene>
    <name evidence="8" type="ORF">JKP88DRAFT_171511</name>
</gene>
<comment type="caution">
    <text evidence="8">The sequence shown here is derived from an EMBL/GenBank/DDBJ whole genome shotgun (WGS) entry which is preliminary data.</text>
</comment>
<evidence type="ECO:0000259" key="5">
    <source>
        <dbReference type="Pfam" id="PF24656"/>
    </source>
</evidence>
<proteinExistence type="predicted"/>
<evidence type="ECO:0000256" key="1">
    <source>
        <dbReference type="ARBA" id="ARBA00004245"/>
    </source>
</evidence>
<evidence type="ECO:0000313" key="9">
    <source>
        <dbReference type="Proteomes" id="UP000664859"/>
    </source>
</evidence>
<dbReference type="InterPro" id="IPR056290">
    <property type="entry name" value="CEPT76/DRC7_peptidase-like_dom"/>
</dbReference>
<protein>
    <recommendedName>
        <fullName evidence="10">Coiled-coil domain-containing protein 135</fullName>
    </recommendedName>
</protein>
<dbReference type="Proteomes" id="UP000664859">
    <property type="component" value="Unassembled WGS sequence"/>
</dbReference>
<keyword evidence="9" id="KW-1185">Reference proteome</keyword>
<evidence type="ECO:0000259" key="6">
    <source>
        <dbReference type="Pfam" id="PF24667"/>
    </source>
</evidence>
<evidence type="ECO:0000259" key="7">
    <source>
        <dbReference type="Pfam" id="PF24671"/>
    </source>
</evidence>
<comment type="subcellular location">
    <subcellularLocation>
        <location evidence="1">Cytoplasm</location>
        <location evidence="1">Cytoskeleton</location>
    </subcellularLocation>
</comment>
<dbReference type="AlphaFoldDB" id="A0A835YIG5"/>
<evidence type="ECO:0000313" key="8">
    <source>
        <dbReference type="EMBL" id="KAG5176116.1"/>
    </source>
</evidence>
<dbReference type="Pfam" id="PF24671">
    <property type="entry name" value="DRC7_C"/>
    <property type="match status" value="1"/>
</dbReference>
<feature type="domain" description="Dynein regulatory complex subunit 7 C-terminal" evidence="7">
    <location>
        <begin position="672"/>
        <end position="778"/>
    </location>
</feature>
<keyword evidence="3" id="KW-0206">Cytoskeleton</keyword>
<dbReference type="GO" id="GO:0048870">
    <property type="term" value="P:cell motility"/>
    <property type="evidence" value="ECO:0007669"/>
    <property type="project" value="TreeGrafter"/>
</dbReference>
<feature type="domain" description="Dynein regulatory complex subunit 7 MORN" evidence="6">
    <location>
        <begin position="337"/>
        <end position="629"/>
    </location>
</feature>
<sequence>MLLSSLLRTPQFDALHPERGHLFLTVPNEFGVTKFVCSTLRPTELPYRKIYDLNNCVDFIAHYLHYEPLETPCAPPACLPSPAQVLAWTYGDSFDFAVVLCSFLLGAGYDAFVAYGTAPYWITTRDQTRLSCPHLRETATPQQGALRHENGIGIPAAAGKAESKDEPYVRLSKSADADAPAAKHAEQEGGGNAEEKQWDPLHGRRVHAWVVVRGGKRAMDSIVCIEPTTGRQYPASACPYLSLEAVFNASNFWVNMQTKVRPSEVSYDLRDTALWEYVFIDHADAAGGSNRTLRRLRSSAGPDDVSSGDERDVLDLPPSWVTRLHVPRESFARRYPPDGSRTILYRRSKLELFAEGLHREGVVMRLTLYSDDKRTKLTAVRELFEQRRDRLRHRVRHCSSAQSPGSLYELFLPGRQGALKEVTELPGQQRTLTFYSEARLDGLKCRTENMRSKIVELFEGRADRLLYRSINLLQPAEAEALARGGGSSQGEMEEQMVAKMTEKYAREERIRAERDVAKRTFYVTEGRIRTLFHYARDRCVPVDVSIAVVDKNWASINTIEHKAGALTGVTNGLAGGGGTSSSDAMPLELETLQDIIAAEKECFTAARHLHLEMLDLARTRQAEETSVGLVKPIHELARFRRLPAQMPTAAAVVHQQMDYLTPFLAHVADASAITREEAARARDACLRSLKDRLLERANIINTRLNEENSLLAKRQAAFQRNQRDNDGAAEEEFEHFCAEAMFRIQILEQRLVQHESTALTKYAELDAKLSADPRLAALGGGH</sequence>
<dbReference type="Pfam" id="PF24656">
    <property type="entry name" value="CEPT76_peptidase"/>
    <property type="match status" value="1"/>
</dbReference>
<dbReference type="PANTHER" id="PTHR35249:SF2">
    <property type="entry name" value="DYNEIN REGULATORY COMPLEX SUBUNIT 7"/>
    <property type="match status" value="1"/>
</dbReference>
<dbReference type="PANTHER" id="PTHR35249">
    <property type="entry name" value="DYNEIN REGULATORY COMPLEX SUBUNIT 7"/>
    <property type="match status" value="1"/>
</dbReference>
<evidence type="ECO:0008006" key="10">
    <source>
        <dbReference type="Google" id="ProtNLM"/>
    </source>
</evidence>
<organism evidence="8 9">
    <name type="scientific">Tribonema minus</name>
    <dbReference type="NCBI Taxonomy" id="303371"/>
    <lineage>
        <taxon>Eukaryota</taxon>
        <taxon>Sar</taxon>
        <taxon>Stramenopiles</taxon>
        <taxon>Ochrophyta</taxon>
        <taxon>PX clade</taxon>
        <taxon>Xanthophyceae</taxon>
        <taxon>Tribonematales</taxon>
        <taxon>Tribonemataceae</taxon>
        <taxon>Tribonema</taxon>
    </lineage>
</organism>
<dbReference type="InterPro" id="IPR033551">
    <property type="entry name" value="DRC7/lobo"/>
</dbReference>
<dbReference type="OrthoDB" id="10262874at2759"/>
<reference evidence="8" key="1">
    <citation type="submission" date="2021-02" db="EMBL/GenBank/DDBJ databases">
        <title>First Annotated Genome of the Yellow-green Alga Tribonema minus.</title>
        <authorList>
            <person name="Mahan K.M."/>
        </authorList>
    </citation>
    <scope>NUCLEOTIDE SEQUENCE</scope>
    <source>
        <strain evidence="8">UTEX B ZZ1240</strain>
    </source>
</reference>
<dbReference type="GO" id="GO:0031514">
    <property type="term" value="C:motile cilium"/>
    <property type="evidence" value="ECO:0007669"/>
    <property type="project" value="TreeGrafter"/>
</dbReference>
<dbReference type="GO" id="GO:0005856">
    <property type="term" value="C:cytoskeleton"/>
    <property type="evidence" value="ECO:0007669"/>
    <property type="project" value="UniProtKB-SubCell"/>
</dbReference>
<dbReference type="Pfam" id="PF24667">
    <property type="entry name" value="MORN_DRC7"/>
    <property type="match status" value="1"/>
</dbReference>
<dbReference type="InterPro" id="IPR056291">
    <property type="entry name" value="MORN_DRC7"/>
</dbReference>
<name>A0A835YIG5_9STRA</name>
<dbReference type="EMBL" id="JAFCMP010000540">
    <property type="protein sequence ID" value="KAG5176116.1"/>
    <property type="molecule type" value="Genomic_DNA"/>
</dbReference>
<evidence type="ECO:0000256" key="4">
    <source>
        <dbReference type="SAM" id="MobiDB-lite"/>
    </source>
</evidence>